<dbReference type="InterPro" id="IPR000195">
    <property type="entry name" value="Rab-GAP-TBC_dom"/>
</dbReference>
<evidence type="ECO:0000256" key="3">
    <source>
        <dbReference type="ARBA" id="ARBA00022468"/>
    </source>
</evidence>
<evidence type="ECO:0000256" key="7">
    <source>
        <dbReference type="ARBA" id="ARBA00064536"/>
    </source>
</evidence>
<comment type="caution">
    <text evidence="10">The sequence shown here is derived from an EMBL/GenBank/DDBJ whole genome shotgun (WGS) entry which is preliminary data.</text>
</comment>
<comment type="subunit">
    <text evidence="7">Interacts with RAB1A and RAB10; in a GTP-dependent manner.</text>
</comment>
<dbReference type="InterPro" id="IPR035969">
    <property type="entry name" value="Rab-GAP_TBC_sf"/>
</dbReference>
<evidence type="ECO:0000256" key="5">
    <source>
        <dbReference type="ARBA" id="ARBA00023136"/>
    </source>
</evidence>
<proteinExistence type="predicted"/>
<dbReference type="AlphaFoldDB" id="A0AAV7XGG0"/>
<comment type="function">
    <text evidence="6">Acts as a GTPase-activating protein for RAB35. Together with RAB35 may be involved in regulation of insulin-induced glucose transporter SLC2A4/GLUT4 translocation to the plasma membrane in adipocytes.</text>
</comment>
<dbReference type="PANTHER" id="PTHR22957">
    <property type="entry name" value="TBC1 DOMAIN FAMILY MEMBER GTPASE-ACTIVATING PROTEIN"/>
    <property type="match status" value="1"/>
</dbReference>
<dbReference type="EMBL" id="JAPTSV010000010">
    <property type="protein sequence ID" value="KAJ1523574.1"/>
    <property type="molecule type" value="Genomic_DNA"/>
</dbReference>
<dbReference type="Proteomes" id="UP001075354">
    <property type="component" value="Chromosome 10"/>
</dbReference>
<dbReference type="FunFam" id="1.10.8.270:FF:000019">
    <property type="entry name" value="TBC1 domain family member 13"/>
    <property type="match status" value="1"/>
</dbReference>
<evidence type="ECO:0000256" key="4">
    <source>
        <dbReference type="ARBA" id="ARBA00022490"/>
    </source>
</evidence>
<dbReference type="SMART" id="SM00164">
    <property type="entry name" value="TBC"/>
    <property type="match status" value="1"/>
</dbReference>
<dbReference type="Gene3D" id="1.10.8.270">
    <property type="entry name" value="putative rabgap domain of human tbc1 domain family member 14 like domains"/>
    <property type="match status" value="1"/>
</dbReference>
<reference evidence="10" key="1">
    <citation type="submission" date="2022-12" db="EMBL/GenBank/DDBJ databases">
        <title>Chromosome-level genome assembly of the bean flower thrips Megalurothrips usitatus.</title>
        <authorList>
            <person name="Ma L."/>
            <person name="Liu Q."/>
            <person name="Li H."/>
            <person name="Cai W."/>
        </authorList>
    </citation>
    <scope>NUCLEOTIDE SEQUENCE</scope>
    <source>
        <strain evidence="10">Cailab_2022a</strain>
    </source>
</reference>
<dbReference type="GO" id="GO:0005737">
    <property type="term" value="C:cytoplasm"/>
    <property type="evidence" value="ECO:0007669"/>
    <property type="project" value="UniProtKB-SubCell"/>
</dbReference>
<dbReference type="PROSITE" id="PS50086">
    <property type="entry name" value="TBC_RABGAP"/>
    <property type="match status" value="1"/>
</dbReference>
<comment type="subcellular location">
    <subcellularLocation>
        <location evidence="2">Cytoplasm</location>
    </subcellularLocation>
    <subcellularLocation>
        <location evidence="1">Membrane</location>
    </subcellularLocation>
</comment>
<evidence type="ECO:0000313" key="10">
    <source>
        <dbReference type="EMBL" id="KAJ1523574.1"/>
    </source>
</evidence>
<keyword evidence="3" id="KW-0343">GTPase activation</keyword>
<evidence type="ECO:0000313" key="11">
    <source>
        <dbReference type="Proteomes" id="UP001075354"/>
    </source>
</evidence>
<protein>
    <recommendedName>
        <fullName evidence="8">TBC1 domain family member 13</fullName>
    </recommendedName>
</protein>
<dbReference type="Gene3D" id="1.10.10.750">
    <property type="entry name" value="Ypt/Rab-GAP domain of gyp1p, domain 1"/>
    <property type="match status" value="1"/>
</dbReference>
<keyword evidence="5" id="KW-0472">Membrane</keyword>
<feature type="domain" description="Rab-GAP TBC" evidence="9">
    <location>
        <begin position="34"/>
        <end position="339"/>
    </location>
</feature>
<evidence type="ECO:0000256" key="2">
    <source>
        <dbReference type="ARBA" id="ARBA00004496"/>
    </source>
</evidence>
<accession>A0AAV7XGG0</accession>
<dbReference type="Pfam" id="PF00566">
    <property type="entry name" value="RabGAP-TBC"/>
    <property type="match status" value="1"/>
</dbReference>
<keyword evidence="4" id="KW-0963">Cytoplasm</keyword>
<gene>
    <name evidence="10" type="ORF">ONE63_001421</name>
</gene>
<dbReference type="FunFam" id="1.10.472.80:FF:000009">
    <property type="entry name" value="TBC1 domain family member 13"/>
    <property type="match status" value="1"/>
</dbReference>
<dbReference type="GO" id="GO:0006886">
    <property type="term" value="P:intracellular protein transport"/>
    <property type="evidence" value="ECO:0007669"/>
    <property type="project" value="TreeGrafter"/>
</dbReference>
<evidence type="ECO:0000256" key="6">
    <source>
        <dbReference type="ARBA" id="ARBA00059763"/>
    </source>
</evidence>
<dbReference type="FunFam" id="1.10.10.750:FF:000007">
    <property type="entry name" value="TBC1 domain family member"/>
    <property type="match status" value="1"/>
</dbReference>
<dbReference type="SUPFAM" id="SSF47923">
    <property type="entry name" value="Ypt/Rab-GAP domain of gyp1p"/>
    <property type="match status" value="2"/>
</dbReference>
<sequence>MATYKARLKEFNDALSADEIDLRKLKELCFHGVPDDQGTRALCWKLLLNYLPNKRSSWNQTLSQKRELYKQFIEEMVIPPGEVQDEEETCRMDVTCADHPLSSNPDSLWQAFFKDNEVLLQIDKDVRRLCPDISFFQQATDAPCDKVVNSRGLRRLHRRVQHTVLSSANVERRGLGVTKIALSVRKAQEDYAPMAEGSEAHWEVVERVLFLYAKLNPGQGYVQGMNEIVGPIYYCFASNPDAEWRKYAEADCFFCFTNLMAEIRDFFIKSLDEAECGINNMMCKLSEQLRSCDQPVYSRLQQLELRPQYYSFRWLTLMLSQEFPLPDVLRIWDSLFADENRFSFLIHICCAMIVLLRDELLSGDFPSNVKLLQNFPPMDIAVVLRKAAKLSGRRFVFLVFNFCIRQSVDTFMNVTIPILCFRSSDSQ</sequence>
<evidence type="ECO:0000256" key="1">
    <source>
        <dbReference type="ARBA" id="ARBA00004370"/>
    </source>
</evidence>
<dbReference type="Gene3D" id="1.10.472.80">
    <property type="entry name" value="Ypt/Rab-GAP domain of gyp1p, domain 3"/>
    <property type="match status" value="1"/>
</dbReference>
<dbReference type="GO" id="GO:0016020">
    <property type="term" value="C:membrane"/>
    <property type="evidence" value="ECO:0007669"/>
    <property type="project" value="UniProtKB-SubCell"/>
</dbReference>
<dbReference type="PANTHER" id="PTHR22957:SF27">
    <property type="entry name" value="TBC1 DOMAIN FAMILY MEMBER 13"/>
    <property type="match status" value="1"/>
</dbReference>
<evidence type="ECO:0000256" key="8">
    <source>
        <dbReference type="ARBA" id="ARBA00067477"/>
    </source>
</evidence>
<name>A0AAV7XGG0_9NEOP</name>
<keyword evidence="11" id="KW-1185">Reference proteome</keyword>
<evidence type="ECO:0000259" key="9">
    <source>
        <dbReference type="PROSITE" id="PS50086"/>
    </source>
</evidence>
<dbReference type="GO" id="GO:0005096">
    <property type="term" value="F:GTPase activator activity"/>
    <property type="evidence" value="ECO:0007669"/>
    <property type="project" value="UniProtKB-KW"/>
</dbReference>
<organism evidence="10 11">
    <name type="scientific">Megalurothrips usitatus</name>
    <name type="common">bean blossom thrips</name>
    <dbReference type="NCBI Taxonomy" id="439358"/>
    <lineage>
        <taxon>Eukaryota</taxon>
        <taxon>Metazoa</taxon>
        <taxon>Ecdysozoa</taxon>
        <taxon>Arthropoda</taxon>
        <taxon>Hexapoda</taxon>
        <taxon>Insecta</taxon>
        <taxon>Pterygota</taxon>
        <taxon>Neoptera</taxon>
        <taxon>Paraneoptera</taxon>
        <taxon>Thysanoptera</taxon>
        <taxon>Terebrantia</taxon>
        <taxon>Thripoidea</taxon>
        <taxon>Thripidae</taxon>
        <taxon>Megalurothrips</taxon>
    </lineage>
</organism>